<dbReference type="PANTHER" id="PTHR43780">
    <property type="entry name" value="1-AMINOCYCLOPROPANE-1-CARBOXYLATE DEAMINASE-RELATED"/>
    <property type="match status" value="1"/>
</dbReference>
<dbReference type="InterPro" id="IPR036052">
    <property type="entry name" value="TrpB-like_PALP_sf"/>
</dbReference>
<evidence type="ECO:0000256" key="2">
    <source>
        <dbReference type="ARBA" id="ARBA00008639"/>
    </source>
</evidence>
<feature type="modified residue" description="N6-(pyridoxal phosphate)lysine" evidence="5">
    <location>
        <position position="40"/>
    </location>
</feature>
<protein>
    <submittedName>
        <fullName evidence="7">1-aminocyclopropane-1-carboxylate deaminase</fullName>
    </submittedName>
</protein>
<gene>
    <name evidence="7" type="ORF">MYP_1835</name>
</gene>
<dbReference type="Gene3D" id="3.40.50.1100">
    <property type="match status" value="2"/>
</dbReference>
<comment type="similarity">
    <text evidence="2">Belongs to the ACC deaminase/D-cysteine desulfhydrase family.</text>
</comment>
<keyword evidence="3 5" id="KW-0663">Pyridoxal phosphate</keyword>
<dbReference type="EMBL" id="BBLT01000003">
    <property type="protein sequence ID" value="GAL84607.1"/>
    <property type="molecule type" value="Genomic_DNA"/>
</dbReference>
<dbReference type="PANTHER" id="PTHR43780:SF2">
    <property type="entry name" value="1-AMINOCYCLOPROPANE-1-CARBOXYLATE DEAMINASE-RELATED"/>
    <property type="match status" value="1"/>
</dbReference>
<keyword evidence="8" id="KW-1185">Reference proteome</keyword>
<dbReference type="AlphaFoldDB" id="A0A098LDS2"/>
<evidence type="ECO:0000256" key="4">
    <source>
        <dbReference type="PIRSR" id="PIRSR006278-1"/>
    </source>
</evidence>
<feature type="domain" description="Tryptophan synthase beta chain-like PALP" evidence="6">
    <location>
        <begin position="24"/>
        <end position="284"/>
    </location>
</feature>
<dbReference type="eggNOG" id="COG2515">
    <property type="taxonomic scope" value="Bacteria"/>
</dbReference>
<sequence>MPVFLKPFLQEINHPLCLEKKVRFSLWREDLNHPLISGNKYWKLKYNLEKAKELGKSSLLTFGGAHSNHIYAFAAAGKEFGFETIGVIRGDECRELSPTLRFATDCGMRIYQVSREQYRNKTDASFLAELSEKFGGTFIIPEGGSNELAVKGCYEMIQNLNVSPDFLCSPVGTGGTLAGIIRGKEGQSKILGFSALKGGSFLRNDIEDLLGGEVFTNWEIIDQFHFGGYAKFTPELVSFINEFKKQFSIPLEPIYTGKMIWGILDMLRKDFFPENSEIIAIHTGGLQGLKGFEEKGVTFS</sequence>
<dbReference type="InterPro" id="IPR027278">
    <property type="entry name" value="ACCD_DCysDesulf"/>
</dbReference>
<dbReference type="PIRSF" id="PIRSF006278">
    <property type="entry name" value="ACCD_DCysDesulf"/>
    <property type="match status" value="1"/>
</dbReference>
<evidence type="ECO:0000259" key="6">
    <source>
        <dbReference type="Pfam" id="PF00291"/>
    </source>
</evidence>
<evidence type="ECO:0000256" key="5">
    <source>
        <dbReference type="PIRSR" id="PIRSR006278-2"/>
    </source>
</evidence>
<dbReference type="InterPro" id="IPR001926">
    <property type="entry name" value="TrpB-like_PALP"/>
</dbReference>
<dbReference type="Pfam" id="PF00291">
    <property type="entry name" value="PALP"/>
    <property type="match status" value="1"/>
</dbReference>
<evidence type="ECO:0000313" key="7">
    <source>
        <dbReference type="EMBL" id="GAL84607.1"/>
    </source>
</evidence>
<comment type="cofactor">
    <cofactor evidence="1">
        <name>pyridoxal 5'-phosphate</name>
        <dbReference type="ChEBI" id="CHEBI:597326"/>
    </cofactor>
</comment>
<dbReference type="GO" id="GO:0019148">
    <property type="term" value="F:D-cysteine desulfhydrase activity"/>
    <property type="evidence" value="ECO:0007669"/>
    <property type="project" value="TreeGrafter"/>
</dbReference>
<feature type="active site" description="Nucleophile" evidence="4">
    <location>
        <position position="67"/>
    </location>
</feature>
<accession>A0A098LDS2</accession>
<dbReference type="Proteomes" id="UP000030185">
    <property type="component" value="Unassembled WGS sequence"/>
</dbReference>
<organism evidence="7 8">
    <name type="scientific">Sporocytophaga myxococcoides</name>
    <dbReference type="NCBI Taxonomy" id="153721"/>
    <lineage>
        <taxon>Bacteria</taxon>
        <taxon>Pseudomonadati</taxon>
        <taxon>Bacteroidota</taxon>
        <taxon>Cytophagia</taxon>
        <taxon>Cytophagales</taxon>
        <taxon>Cytophagaceae</taxon>
        <taxon>Sporocytophaga</taxon>
    </lineage>
</organism>
<dbReference type="SUPFAM" id="SSF53686">
    <property type="entry name" value="Tryptophan synthase beta subunit-like PLP-dependent enzymes"/>
    <property type="match status" value="1"/>
</dbReference>
<evidence type="ECO:0000256" key="1">
    <source>
        <dbReference type="ARBA" id="ARBA00001933"/>
    </source>
</evidence>
<evidence type="ECO:0000313" key="8">
    <source>
        <dbReference type="Proteomes" id="UP000030185"/>
    </source>
</evidence>
<dbReference type="STRING" id="153721.MYP_1835"/>
<comment type="caution">
    <text evidence="7">The sequence shown here is derived from an EMBL/GenBank/DDBJ whole genome shotgun (WGS) entry which is preliminary data.</text>
</comment>
<reference evidence="7 8" key="1">
    <citation type="submission" date="2014-09" db="EMBL/GenBank/DDBJ databases">
        <title>Sporocytophaga myxococcoides PG-01 genome sequencing.</title>
        <authorList>
            <person name="Liu L."/>
            <person name="Gao P.J."/>
            <person name="Chen G.J."/>
            <person name="Wang L.S."/>
        </authorList>
    </citation>
    <scope>NUCLEOTIDE SEQUENCE [LARGE SCALE GENOMIC DNA]</scope>
    <source>
        <strain evidence="7 8">PG-01</strain>
    </source>
</reference>
<proteinExistence type="inferred from homology"/>
<evidence type="ECO:0000256" key="3">
    <source>
        <dbReference type="ARBA" id="ARBA00022898"/>
    </source>
</evidence>
<name>A0A098LDS2_9BACT</name>